<gene>
    <name evidence="6" type="ORF">CONLIGDRAFT_630423</name>
</gene>
<keyword evidence="4" id="KW-0560">Oxidoreductase</keyword>
<organism evidence="6 7">
    <name type="scientific">Coniochaeta ligniaria NRRL 30616</name>
    <dbReference type="NCBI Taxonomy" id="1408157"/>
    <lineage>
        <taxon>Eukaryota</taxon>
        <taxon>Fungi</taxon>
        <taxon>Dikarya</taxon>
        <taxon>Ascomycota</taxon>
        <taxon>Pezizomycotina</taxon>
        <taxon>Sordariomycetes</taxon>
        <taxon>Sordariomycetidae</taxon>
        <taxon>Coniochaetales</taxon>
        <taxon>Coniochaetaceae</taxon>
        <taxon>Coniochaeta</taxon>
    </lineage>
</organism>
<dbReference type="InterPro" id="IPR050346">
    <property type="entry name" value="FMO-like"/>
</dbReference>
<evidence type="ECO:0000256" key="3">
    <source>
        <dbReference type="ARBA" id="ARBA00022827"/>
    </source>
</evidence>
<sequence>MVAVKRVAVIGAGPAGAITIDALAKERAFDIIRVFDRREAPGGCWINDTKAPPLISDFAGLAARTADAPAPVPTKLPAQSPKSTRPRYSESSVYPYLETNVHNLAMEFSQEPFPAEKSAWSTTMHGPDTPFRSWHQVQNYIRGLVERNGYDDLVSYNTTVERVEKIGNEWKVTLRKEGNARDYWWVEWFDAVVVASGHYSVPYIPAIDGLEQFEKSRPGSVIHSKHYRGRDYFRGKKVVVVGASVSAADIAYDLTDTAVSPVYAVVNGHTANVYFGDEAFNHPRISRQPSIARIEGRTVHFNDGHAVKGVDSIIFGTGFSWTLPFLPDVPVRNNRVPELYLHVVYQRDPTLLFIGAVGAGLTFKIFEWQAVLAARLLAGRATLPSLAEQQRWEADRISKRGDGPKFTLVYPDFEDYFETVRALAGPGENGLGRQLPPFQREWFKAFLDGHEKRKFMWERLNQKARERQDGTSGNRDAEARAKL</sequence>
<dbReference type="GO" id="GO:0050660">
    <property type="term" value="F:flavin adenine dinucleotide binding"/>
    <property type="evidence" value="ECO:0007669"/>
    <property type="project" value="InterPro"/>
</dbReference>
<reference evidence="6 7" key="1">
    <citation type="submission" date="2016-10" db="EMBL/GenBank/DDBJ databases">
        <title>Draft genome sequence of Coniochaeta ligniaria NRRL30616, a lignocellulolytic fungus for bioabatement of inhibitors in plant biomass hydrolysates.</title>
        <authorList>
            <consortium name="DOE Joint Genome Institute"/>
            <person name="Jimenez D.J."/>
            <person name="Hector R.E."/>
            <person name="Riley R."/>
            <person name="Sun H."/>
            <person name="Grigoriev I.V."/>
            <person name="Van Elsas J.D."/>
            <person name="Nichols N.N."/>
        </authorList>
    </citation>
    <scope>NUCLEOTIDE SEQUENCE [LARGE SCALE GENOMIC DNA]</scope>
    <source>
        <strain evidence="6 7">NRRL 30616</strain>
    </source>
</reference>
<evidence type="ECO:0000256" key="4">
    <source>
        <dbReference type="ARBA" id="ARBA00023002"/>
    </source>
</evidence>
<keyword evidence="7" id="KW-1185">Reference proteome</keyword>
<evidence type="ECO:0000313" key="6">
    <source>
        <dbReference type="EMBL" id="OIW30417.1"/>
    </source>
</evidence>
<keyword evidence="3" id="KW-0274">FAD</keyword>
<comment type="similarity">
    <text evidence="1">Belongs to the FMO family.</text>
</comment>
<feature type="region of interest" description="Disordered" evidence="5">
    <location>
        <begin position="68"/>
        <end position="89"/>
    </location>
</feature>
<dbReference type="Gene3D" id="3.50.50.60">
    <property type="entry name" value="FAD/NAD(P)-binding domain"/>
    <property type="match status" value="2"/>
</dbReference>
<dbReference type="GO" id="GO:0050661">
    <property type="term" value="F:NADP binding"/>
    <property type="evidence" value="ECO:0007669"/>
    <property type="project" value="InterPro"/>
</dbReference>
<dbReference type="STRING" id="1408157.A0A1J7JAU3"/>
<dbReference type="InParanoid" id="A0A1J7JAU3"/>
<dbReference type="PANTHER" id="PTHR23023">
    <property type="entry name" value="DIMETHYLANILINE MONOOXYGENASE"/>
    <property type="match status" value="1"/>
</dbReference>
<evidence type="ECO:0000256" key="2">
    <source>
        <dbReference type="ARBA" id="ARBA00022630"/>
    </source>
</evidence>
<evidence type="ECO:0000256" key="1">
    <source>
        <dbReference type="ARBA" id="ARBA00009183"/>
    </source>
</evidence>
<keyword evidence="2" id="KW-0285">Flavoprotein</keyword>
<dbReference type="InterPro" id="IPR036188">
    <property type="entry name" value="FAD/NAD-bd_sf"/>
</dbReference>
<dbReference type="SUPFAM" id="SSF51905">
    <property type="entry name" value="FAD/NAD(P)-binding domain"/>
    <property type="match status" value="2"/>
</dbReference>
<evidence type="ECO:0000256" key="5">
    <source>
        <dbReference type="SAM" id="MobiDB-lite"/>
    </source>
</evidence>
<dbReference type="GO" id="GO:0004499">
    <property type="term" value="F:N,N-dimethylaniline monooxygenase activity"/>
    <property type="evidence" value="ECO:0007669"/>
    <property type="project" value="InterPro"/>
</dbReference>
<protein>
    <submittedName>
        <fullName evidence="6">FAD/NAD(P)-binding domain-containing protein</fullName>
    </submittedName>
</protein>
<dbReference type="PRINTS" id="PR00419">
    <property type="entry name" value="ADXRDTASE"/>
</dbReference>
<dbReference type="AlphaFoldDB" id="A0A1J7JAU3"/>
<evidence type="ECO:0000313" key="7">
    <source>
        <dbReference type="Proteomes" id="UP000182658"/>
    </source>
</evidence>
<dbReference type="InterPro" id="IPR020946">
    <property type="entry name" value="Flavin_mOase-like"/>
</dbReference>
<dbReference type="Pfam" id="PF00743">
    <property type="entry name" value="FMO-like"/>
    <property type="match status" value="2"/>
</dbReference>
<dbReference type="OrthoDB" id="66881at2759"/>
<name>A0A1J7JAU3_9PEZI</name>
<dbReference type="EMBL" id="KV875096">
    <property type="protein sequence ID" value="OIW30417.1"/>
    <property type="molecule type" value="Genomic_DNA"/>
</dbReference>
<feature type="region of interest" description="Disordered" evidence="5">
    <location>
        <begin position="463"/>
        <end position="483"/>
    </location>
</feature>
<accession>A0A1J7JAU3</accession>
<dbReference type="Proteomes" id="UP000182658">
    <property type="component" value="Unassembled WGS sequence"/>
</dbReference>
<proteinExistence type="inferred from homology"/>